<dbReference type="PANTHER" id="PTHR31618">
    <property type="entry name" value="MECHANOSENSITIVE ION CHANNEL PROTEIN 5"/>
    <property type="match status" value="1"/>
</dbReference>
<dbReference type="Proteomes" id="UP001279734">
    <property type="component" value="Unassembled WGS sequence"/>
</dbReference>
<dbReference type="AlphaFoldDB" id="A0AAD3THL2"/>
<dbReference type="GO" id="GO:0006820">
    <property type="term" value="P:monoatomic anion transport"/>
    <property type="evidence" value="ECO:0007669"/>
    <property type="project" value="TreeGrafter"/>
</dbReference>
<sequence>MPDVAFQCYFLYGCILGAAANFVLTVPNHRRGGVVASPEFERQLDFMTYIEESNYLLEYITGTLRPTESPTHETRPIAYYLNIIAYMSSRHLEDDATAPIRGILLRPTEISTRETRIIAYYLKRIANVWPRDLEDDATSPIREILRQIFGYSDRHIISIEDLLRFKMVDEPDAQVLYEVFREGNPSGTLSYETFENWAVTAHRSNLMLAFTLNDLSEVAGSLDKLMSGIAIITVIILWILLMDITTVTKLILVASPFLSGAFIFLDSFKPMLQGIIFTLMTHPFDVGDQCIIDEVQVEVKEIRIWSTKFIKIPGREELIHPNSVLVTKPISKFNLDPNDCIELNLDPTTDESQIKALENRINHYIKDSGDQFDGDCHMEIKGIENSIRLAVHFKHAKKTPYVSDSQFYEKKKTQRSELSLVVNQIRKEENIKAATK</sequence>
<evidence type="ECO:0000256" key="8">
    <source>
        <dbReference type="SAM" id="Phobius"/>
    </source>
</evidence>
<accession>A0AAD3THL2</accession>
<evidence type="ECO:0000256" key="4">
    <source>
        <dbReference type="ARBA" id="ARBA00022989"/>
    </source>
</evidence>
<comment type="subcellular location">
    <subcellularLocation>
        <location evidence="1">Membrane</location>
        <topology evidence="1">Multi-pass membrane protein</topology>
    </subcellularLocation>
</comment>
<dbReference type="GO" id="GO:0008381">
    <property type="term" value="F:mechanosensitive monoatomic ion channel activity"/>
    <property type="evidence" value="ECO:0007669"/>
    <property type="project" value="TreeGrafter"/>
</dbReference>
<keyword evidence="11" id="KW-1185">Reference proteome</keyword>
<evidence type="ECO:0000313" key="11">
    <source>
        <dbReference type="Proteomes" id="UP001279734"/>
    </source>
</evidence>
<dbReference type="GO" id="GO:0005886">
    <property type="term" value="C:plasma membrane"/>
    <property type="evidence" value="ECO:0007669"/>
    <property type="project" value="TreeGrafter"/>
</dbReference>
<name>A0AAD3THL2_NEPGR</name>
<dbReference type="EMBL" id="BSYO01000035">
    <property type="protein sequence ID" value="GMH29136.1"/>
    <property type="molecule type" value="Genomic_DNA"/>
</dbReference>
<keyword evidence="5" id="KW-0813">Transport</keyword>
<dbReference type="Pfam" id="PF00924">
    <property type="entry name" value="MS_channel_2nd"/>
    <property type="match status" value="1"/>
</dbReference>
<dbReference type="GO" id="GO:0050982">
    <property type="term" value="P:detection of mechanical stimulus"/>
    <property type="evidence" value="ECO:0007669"/>
    <property type="project" value="TreeGrafter"/>
</dbReference>
<dbReference type="InterPro" id="IPR016688">
    <property type="entry name" value="MscS-like_plants/fungi"/>
</dbReference>
<evidence type="ECO:0000256" key="7">
    <source>
        <dbReference type="ARBA" id="ARBA00023303"/>
    </source>
</evidence>
<proteinExistence type="inferred from homology"/>
<keyword evidence="6 8" id="KW-0472">Membrane</keyword>
<dbReference type="InterPro" id="IPR010920">
    <property type="entry name" value="LSM_dom_sf"/>
</dbReference>
<evidence type="ECO:0000256" key="6">
    <source>
        <dbReference type="ARBA" id="ARBA00023136"/>
    </source>
</evidence>
<dbReference type="PANTHER" id="PTHR31618:SF7">
    <property type="entry name" value="MECHANOSENSITIVE ION CHANNEL PROTEIN"/>
    <property type="match status" value="1"/>
</dbReference>
<evidence type="ECO:0000256" key="1">
    <source>
        <dbReference type="ARBA" id="ARBA00004141"/>
    </source>
</evidence>
<comment type="similarity">
    <text evidence="2">Belongs to the MscS (TC 1.A.23) family.</text>
</comment>
<comment type="caution">
    <text evidence="10">The sequence shown here is derived from an EMBL/GenBank/DDBJ whole genome shotgun (WGS) entry which is preliminary data.</text>
</comment>
<evidence type="ECO:0000256" key="2">
    <source>
        <dbReference type="ARBA" id="ARBA00008017"/>
    </source>
</evidence>
<keyword evidence="4 8" id="KW-1133">Transmembrane helix</keyword>
<organism evidence="10 11">
    <name type="scientific">Nepenthes gracilis</name>
    <name type="common">Slender pitcher plant</name>
    <dbReference type="NCBI Taxonomy" id="150966"/>
    <lineage>
        <taxon>Eukaryota</taxon>
        <taxon>Viridiplantae</taxon>
        <taxon>Streptophyta</taxon>
        <taxon>Embryophyta</taxon>
        <taxon>Tracheophyta</taxon>
        <taxon>Spermatophyta</taxon>
        <taxon>Magnoliopsida</taxon>
        <taxon>eudicotyledons</taxon>
        <taxon>Gunneridae</taxon>
        <taxon>Pentapetalae</taxon>
        <taxon>Caryophyllales</taxon>
        <taxon>Nepenthaceae</taxon>
        <taxon>Nepenthes</taxon>
    </lineage>
</organism>
<keyword evidence="3 8" id="KW-0812">Transmembrane</keyword>
<feature type="transmembrane region" description="Helical" evidence="8">
    <location>
        <begin position="6"/>
        <end position="24"/>
    </location>
</feature>
<feature type="transmembrane region" description="Helical" evidence="8">
    <location>
        <begin position="225"/>
        <end position="241"/>
    </location>
</feature>
<dbReference type="SUPFAM" id="SSF50182">
    <property type="entry name" value="Sm-like ribonucleoproteins"/>
    <property type="match status" value="1"/>
</dbReference>
<gene>
    <name evidence="10" type="ORF">Nepgr_030979</name>
</gene>
<keyword evidence="7" id="KW-0407">Ion channel</keyword>
<feature type="domain" description="Mechanosensitive ion channel MscS" evidence="9">
    <location>
        <begin position="268"/>
        <end position="330"/>
    </location>
</feature>
<evidence type="ECO:0000256" key="3">
    <source>
        <dbReference type="ARBA" id="ARBA00022692"/>
    </source>
</evidence>
<dbReference type="InterPro" id="IPR023408">
    <property type="entry name" value="MscS_beta-dom_sf"/>
</dbReference>
<evidence type="ECO:0000256" key="5">
    <source>
        <dbReference type="ARBA" id="ARBA00023065"/>
    </source>
</evidence>
<dbReference type="InterPro" id="IPR006685">
    <property type="entry name" value="MscS_channel_2nd"/>
</dbReference>
<reference evidence="10" key="1">
    <citation type="submission" date="2023-05" db="EMBL/GenBank/DDBJ databases">
        <title>Nepenthes gracilis genome sequencing.</title>
        <authorList>
            <person name="Fukushima K."/>
        </authorList>
    </citation>
    <scope>NUCLEOTIDE SEQUENCE</scope>
    <source>
        <strain evidence="10">SING2019-196</strain>
    </source>
</reference>
<protein>
    <recommendedName>
        <fullName evidence="9">Mechanosensitive ion channel MscS domain-containing protein</fullName>
    </recommendedName>
</protein>
<evidence type="ECO:0000259" key="9">
    <source>
        <dbReference type="Pfam" id="PF00924"/>
    </source>
</evidence>
<evidence type="ECO:0000313" key="10">
    <source>
        <dbReference type="EMBL" id="GMH29136.1"/>
    </source>
</evidence>
<keyword evidence="5" id="KW-0406">Ion transport</keyword>
<dbReference type="Gene3D" id="2.30.30.60">
    <property type="match status" value="1"/>
</dbReference>